<dbReference type="GO" id="GO:0006457">
    <property type="term" value="P:protein folding"/>
    <property type="evidence" value="ECO:0007669"/>
    <property type="project" value="InterPro"/>
</dbReference>
<dbReference type="GO" id="GO:0051087">
    <property type="term" value="F:protein-folding chaperone binding"/>
    <property type="evidence" value="ECO:0007669"/>
    <property type="project" value="InterPro"/>
</dbReference>
<dbReference type="InterPro" id="IPR013805">
    <property type="entry name" value="GrpE_CC"/>
</dbReference>
<dbReference type="PANTHER" id="PTHR21237">
    <property type="entry name" value="GRPE PROTEIN"/>
    <property type="match status" value="1"/>
</dbReference>
<dbReference type="KEGG" id="cpre:Csp1_23970"/>
<dbReference type="Proteomes" id="UP000247696">
    <property type="component" value="Chromosome"/>
</dbReference>
<dbReference type="EMBL" id="CP024988">
    <property type="protein sequence ID" value="AWT27147.1"/>
    <property type="molecule type" value="Genomic_DNA"/>
</dbReference>
<feature type="compositionally biased region" description="Low complexity" evidence="7">
    <location>
        <begin position="21"/>
        <end position="39"/>
    </location>
</feature>
<dbReference type="GO" id="GO:0051082">
    <property type="term" value="F:unfolded protein binding"/>
    <property type="evidence" value="ECO:0007669"/>
    <property type="project" value="TreeGrafter"/>
</dbReference>
<dbReference type="Gene3D" id="2.30.22.10">
    <property type="entry name" value="Head domain of nucleotide exchange factor GrpE"/>
    <property type="match status" value="1"/>
</dbReference>
<feature type="coiled-coil region" evidence="6">
    <location>
        <begin position="70"/>
        <end position="97"/>
    </location>
</feature>
<dbReference type="SUPFAM" id="SSF51064">
    <property type="entry name" value="Head domain of nucleotide exchange factor GrpE"/>
    <property type="match status" value="1"/>
</dbReference>
<evidence type="ECO:0000256" key="1">
    <source>
        <dbReference type="ARBA" id="ARBA00009054"/>
    </source>
</evidence>
<sequence>MTTPNPADPGSPSETDEEYTETPMPGTTPEEDAVNAAGTDAADTVDALAGDVEDVVAETADADIDDSGELSDAEEQLAERTADLQRITAEYANYRRRTERDRVSIREAAKADVAVRLLPLRDDLDLAEKHGDLTGPLKAVADKLTSVFNELDIEAFGTEGDTFDPALHEAVQDTSSGDEKVIGTVLRRGFRIGDRTLRTAMVVISDPR</sequence>
<proteinExistence type="inferred from homology"/>
<evidence type="ECO:0000256" key="5">
    <source>
        <dbReference type="RuleBase" id="RU004478"/>
    </source>
</evidence>
<reference evidence="9" key="1">
    <citation type="submission" date="2017-11" db="EMBL/GenBank/DDBJ databases">
        <title>Otitis media/interna in a cat caused by the recently described species Corynebacterium provencense.</title>
        <authorList>
            <person name="Kittl S."/>
            <person name="Brodard I."/>
            <person name="Rychener L."/>
            <person name="Jores J."/>
            <person name="Roosje P."/>
            <person name="Gobeli Brawand S."/>
        </authorList>
    </citation>
    <scope>NUCLEOTIDE SEQUENCE [LARGE SCALE GENOMIC DNA]</scope>
    <source>
        <strain evidence="9">17KM38</strain>
    </source>
</reference>
<keyword evidence="6" id="KW-0175">Coiled coil</keyword>
<dbReference type="OrthoDB" id="5191115at2"/>
<evidence type="ECO:0000256" key="3">
    <source>
        <dbReference type="HAMAP-Rule" id="MF_01151"/>
    </source>
</evidence>
<evidence type="ECO:0000313" key="9">
    <source>
        <dbReference type="Proteomes" id="UP000247696"/>
    </source>
</evidence>
<evidence type="ECO:0000256" key="7">
    <source>
        <dbReference type="SAM" id="MobiDB-lite"/>
    </source>
</evidence>
<accession>A0A2Z3YYI0</accession>
<dbReference type="GO" id="GO:0042803">
    <property type="term" value="F:protein homodimerization activity"/>
    <property type="evidence" value="ECO:0007669"/>
    <property type="project" value="InterPro"/>
</dbReference>
<dbReference type="SUPFAM" id="SSF58014">
    <property type="entry name" value="Coiled-coil domain of nucleotide exchange factor GrpE"/>
    <property type="match status" value="1"/>
</dbReference>
<dbReference type="InterPro" id="IPR009012">
    <property type="entry name" value="GrpE_head"/>
</dbReference>
<dbReference type="RefSeq" id="WP_066586574.1">
    <property type="nucleotide sequence ID" value="NZ_CABKVS010000002.1"/>
</dbReference>
<evidence type="ECO:0000313" key="8">
    <source>
        <dbReference type="EMBL" id="AWT27147.1"/>
    </source>
</evidence>
<evidence type="ECO:0000256" key="2">
    <source>
        <dbReference type="ARBA" id="ARBA00023186"/>
    </source>
</evidence>
<protein>
    <recommendedName>
        <fullName evidence="3 4">Protein GrpE</fullName>
    </recommendedName>
    <alternativeName>
        <fullName evidence="3">HSP-70 cofactor</fullName>
    </alternativeName>
</protein>
<organism evidence="8 9">
    <name type="scientific">Corynebacterium provencense</name>
    <dbReference type="NCBI Taxonomy" id="1737425"/>
    <lineage>
        <taxon>Bacteria</taxon>
        <taxon>Bacillati</taxon>
        <taxon>Actinomycetota</taxon>
        <taxon>Actinomycetes</taxon>
        <taxon>Mycobacteriales</taxon>
        <taxon>Corynebacteriaceae</taxon>
        <taxon>Corynebacterium</taxon>
    </lineage>
</organism>
<dbReference type="PROSITE" id="PS01071">
    <property type="entry name" value="GRPE"/>
    <property type="match status" value="1"/>
</dbReference>
<evidence type="ECO:0000256" key="6">
    <source>
        <dbReference type="SAM" id="Coils"/>
    </source>
</evidence>
<comment type="function">
    <text evidence="3 4">Participates actively in the response to hyperosmotic and heat shock by preventing the aggregation of stress-denatured proteins, in association with DnaK and GrpE. It is the nucleotide exchange factor for DnaK and may function as a thermosensor. Unfolded proteins bind initially to DnaJ; upon interaction with the DnaJ-bound protein, DnaK hydrolyzes its bound ATP, resulting in the formation of a stable complex. GrpE releases ADP from DnaK; ATP binding to DnaK triggers the release of the substrate protein, thus completing the reaction cycle. Several rounds of ATP-dependent interactions between DnaJ, DnaK and GrpE are required for fully efficient folding.</text>
</comment>
<dbReference type="HAMAP" id="MF_01151">
    <property type="entry name" value="GrpE"/>
    <property type="match status" value="1"/>
</dbReference>
<feature type="region of interest" description="Disordered" evidence="7">
    <location>
        <begin position="1"/>
        <end position="39"/>
    </location>
</feature>
<comment type="subunit">
    <text evidence="3">Homodimer.</text>
</comment>
<evidence type="ECO:0000256" key="4">
    <source>
        <dbReference type="RuleBase" id="RU000639"/>
    </source>
</evidence>
<dbReference type="NCBIfam" id="NF010761">
    <property type="entry name" value="PRK14164.1"/>
    <property type="match status" value="1"/>
</dbReference>
<keyword evidence="3" id="KW-0963">Cytoplasm</keyword>
<dbReference type="Pfam" id="PF01025">
    <property type="entry name" value="GrpE"/>
    <property type="match status" value="1"/>
</dbReference>
<dbReference type="GO" id="GO:0005737">
    <property type="term" value="C:cytoplasm"/>
    <property type="evidence" value="ECO:0007669"/>
    <property type="project" value="UniProtKB-SubCell"/>
</dbReference>
<dbReference type="AlphaFoldDB" id="A0A2Z3YYI0"/>
<dbReference type="Gene3D" id="3.90.20.20">
    <property type="match status" value="1"/>
</dbReference>
<gene>
    <name evidence="3 8" type="primary">grpE</name>
    <name evidence="8" type="ORF">Csp1_23970</name>
</gene>
<keyword evidence="3 4" id="KW-0346">Stress response</keyword>
<dbReference type="InterPro" id="IPR000740">
    <property type="entry name" value="GrpE"/>
</dbReference>
<dbReference type="PRINTS" id="PR00773">
    <property type="entry name" value="GRPEPROTEIN"/>
</dbReference>
<keyword evidence="9" id="KW-1185">Reference proteome</keyword>
<dbReference type="PANTHER" id="PTHR21237:SF23">
    <property type="entry name" value="GRPE PROTEIN HOMOLOG, MITOCHONDRIAL"/>
    <property type="match status" value="1"/>
</dbReference>
<dbReference type="GO" id="GO:0000774">
    <property type="term" value="F:adenyl-nucleotide exchange factor activity"/>
    <property type="evidence" value="ECO:0007669"/>
    <property type="project" value="InterPro"/>
</dbReference>
<dbReference type="STRING" id="1737425.GCA_900049755_01470"/>
<comment type="similarity">
    <text evidence="1 3 5">Belongs to the GrpE family.</text>
</comment>
<name>A0A2Z3YYI0_9CORY</name>
<keyword evidence="2 3" id="KW-0143">Chaperone</keyword>
<comment type="subcellular location">
    <subcellularLocation>
        <location evidence="3">Cytoplasm</location>
    </subcellularLocation>
</comment>